<reference evidence="2 3" key="1">
    <citation type="submission" date="2024-08" db="EMBL/GenBank/DDBJ databases">
        <title>Insights into the chromosomal genome structure of Flemingia macrophylla.</title>
        <authorList>
            <person name="Ding Y."/>
            <person name="Zhao Y."/>
            <person name="Bi W."/>
            <person name="Wu M."/>
            <person name="Zhao G."/>
            <person name="Gong Y."/>
            <person name="Li W."/>
            <person name="Zhang P."/>
        </authorList>
    </citation>
    <scope>NUCLEOTIDE SEQUENCE [LARGE SCALE GENOMIC DNA]</scope>
    <source>
        <strain evidence="2">DYQJB</strain>
        <tissue evidence="2">Leaf</tissue>
    </source>
</reference>
<feature type="region of interest" description="Disordered" evidence="1">
    <location>
        <begin position="1"/>
        <end position="26"/>
    </location>
</feature>
<dbReference type="Proteomes" id="UP001603857">
    <property type="component" value="Unassembled WGS sequence"/>
</dbReference>
<keyword evidence="3" id="KW-1185">Reference proteome</keyword>
<organism evidence="2 3">
    <name type="scientific">Flemingia macrophylla</name>
    <dbReference type="NCBI Taxonomy" id="520843"/>
    <lineage>
        <taxon>Eukaryota</taxon>
        <taxon>Viridiplantae</taxon>
        <taxon>Streptophyta</taxon>
        <taxon>Embryophyta</taxon>
        <taxon>Tracheophyta</taxon>
        <taxon>Spermatophyta</taxon>
        <taxon>Magnoliopsida</taxon>
        <taxon>eudicotyledons</taxon>
        <taxon>Gunneridae</taxon>
        <taxon>Pentapetalae</taxon>
        <taxon>rosids</taxon>
        <taxon>fabids</taxon>
        <taxon>Fabales</taxon>
        <taxon>Fabaceae</taxon>
        <taxon>Papilionoideae</taxon>
        <taxon>50 kb inversion clade</taxon>
        <taxon>NPAAA clade</taxon>
        <taxon>indigoferoid/millettioid clade</taxon>
        <taxon>Phaseoleae</taxon>
        <taxon>Flemingia</taxon>
    </lineage>
</organism>
<proteinExistence type="predicted"/>
<evidence type="ECO:0000256" key="1">
    <source>
        <dbReference type="SAM" id="MobiDB-lite"/>
    </source>
</evidence>
<protein>
    <submittedName>
        <fullName evidence="2">Uncharacterized protein</fullName>
    </submittedName>
</protein>
<gene>
    <name evidence="2" type="ORF">Fmac_019758</name>
</gene>
<sequence length="59" mass="7001">MATARIEREEEINNATQDSSIECPRRHHNNFNNYQVLWEDNIDPDNMTYEVGLKVLAFF</sequence>
<evidence type="ECO:0000313" key="3">
    <source>
        <dbReference type="Proteomes" id="UP001603857"/>
    </source>
</evidence>
<comment type="caution">
    <text evidence="2">The sequence shown here is derived from an EMBL/GenBank/DDBJ whole genome shotgun (WGS) entry which is preliminary data.</text>
</comment>
<dbReference type="EMBL" id="JBGMDY010000006">
    <property type="protein sequence ID" value="KAL2332177.1"/>
    <property type="molecule type" value="Genomic_DNA"/>
</dbReference>
<dbReference type="AlphaFoldDB" id="A0ABD1M953"/>
<evidence type="ECO:0000313" key="2">
    <source>
        <dbReference type="EMBL" id="KAL2332177.1"/>
    </source>
</evidence>
<name>A0ABD1M953_9FABA</name>
<accession>A0ABD1M953</accession>